<dbReference type="EC" id="1.1.1.47" evidence="4"/>
<evidence type="ECO:0000313" key="4">
    <source>
        <dbReference type="EMBL" id="MYZ46281.1"/>
    </source>
</evidence>
<dbReference type="PRINTS" id="PR00081">
    <property type="entry name" value="GDHRDH"/>
</dbReference>
<comment type="caution">
    <text evidence="4">The sequence shown here is derived from an EMBL/GenBank/DDBJ whole genome shotgun (WGS) entry which is preliminary data.</text>
</comment>
<proteinExistence type="inferred from homology"/>
<dbReference type="PROSITE" id="PS00061">
    <property type="entry name" value="ADH_SHORT"/>
    <property type="match status" value="1"/>
</dbReference>
<reference evidence="4" key="1">
    <citation type="submission" date="2019-03" db="EMBL/GenBank/DDBJ databases">
        <title>Afifella sp. nov., isolated from activated sludge.</title>
        <authorList>
            <person name="Li Q."/>
            <person name="Liu Y."/>
        </authorList>
    </citation>
    <scope>NUCLEOTIDE SEQUENCE</scope>
    <source>
        <strain evidence="4">L72</strain>
    </source>
</reference>
<sequence length="258" mass="27726">MDRVQDKVAIVTGAALGLGEASARMLGREGAKVVLTDIKDEEGERAAQTIHEAGGEAIYLHHDVADESAWERVIQTSLDHFGRLDVLVNNAGVGWGGAPEEETLERWRRLMSINLDGVFLGTKHAILAMKRIPPRGGSIINLSSIEGLVGDPNLGAYNASKGGVRLYTKSVALYCAKQGLGIRVNSIHPGYIWTPMVENYLREHGGVEEGRTALDALHPVGHVGEPDDIAYGVLYLASDESKFVTGTELVIDGGYTAQ</sequence>
<dbReference type="InterPro" id="IPR036291">
    <property type="entry name" value="NAD(P)-bd_dom_sf"/>
</dbReference>
<dbReference type="CDD" id="cd05341">
    <property type="entry name" value="3beta-17beta-HSD_like_SDR_c"/>
    <property type="match status" value="1"/>
</dbReference>
<dbReference type="PRINTS" id="PR00080">
    <property type="entry name" value="SDRFAMILY"/>
</dbReference>
<evidence type="ECO:0000256" key="1">
    <source>
        <dbReference type="ARBA" id="ARBA00006484"/>
    </source>
</evidence>
<accession>A0A964WRY1</accession>
<dbReference type="OrthoDB" id="198783at2"/>
<dbReference type="PANTHER" id="PTHR43180">
    <property type="entry name" value="3-OXOACYL-(ACYL-CARRIER-PROTEIN) REDUCTASE (AFU_ORTHOLOGUE AFUA_6G11210)"/>
    <property type="match status" value="1"/>
</dbReference>
<dbReference type="Proteomes" id="UP000773614">
    <property type="component" value="Unassembled WGS sequence"/>
</dbReference>
<evidence type="ECO:0000313" key="5">
    <source>
        <dbReference type="Proteomes" id="UP000773614"/>
    </source>
</evidence>
<evidence type="ECO:0000259" key="3">
    <source>
        <dbReference type="SMART" id="SM00822"/>
    </source>
</evidence>
<dbReference type="RefSeq" id="WP_161138632.1">
    <property type="nucleotide sequence ID" value="NZ_SPKJ01000002.1"/>
</dbReference>
<dbReference type="SMART" id="SM00822">
    <property type="entry name" value="PKS_KR"/>
    <property type="match status" value="1"/>
</dbReference>
<name>A0A964WRY1_9HYPH</name>
<dbReference type="NCBIfam" id="NF005559">
    <property type="entry name" value="PRK07231.1"/>
    <property type="match status" value="1"/>
</dbReference>
<feature type="domain" description="Ketoreductase" evidence="3">
    <location>
        <begin position="7"/>
        <end position="196"/>
    </location>
</feature>
<dbReference type="Pfam" id="PF13561">
    <property type="entry name" value="adh_short_C2"/>
    <property type="match status" value="1"/>
</dbReference>
<organism evidence="4 5">
    <name type="scientific">Propylenella binzhouense</name>
    <dbReference type="NCBI Taxonomy" id="2555902"/>
    <lineage>
        <taxon>Bacteria</taxon>
        <taxon>Pseudomonadati</taxon>
        <taxon>Pseudomonadota</taxon>
        <taxon>Alphaproteobacteria</taxon>
        <taxon>Hyphomicrobiales</taxon>
        <taxon>Propylenellaceae</taxon>
        <taxon>Propylenella</taxon>
    </lineage>
</organism>
<evidence type="ECO:0000256" key="2">
    <source>
        <dbReference type="ARBA" id="ARBA00023002"/>
    </source>
</evidence>
<dbReference type="Gene3D" id="3.40.50.720">
    <property type="entry name" value="NAD(P)-binding Rossmann-like Domain"/>
    <property type="match status" value="1"/>
</dbReference>
<dbReference type="AlphaFoldDB" id="A0A964WRY1"/>
<dbReference type="InterPro" id="IPR057326">
    <property type="entry name" value="KR_dom"/>
</dbReference>
<dbReference type="GO" id="GO:0047936">
    <property type="term" value="F:glucose 1-dehydrogenase [NAD(P)+] activity"/>
    <property type="evidence" value="ECO:0007669"/>
    <property type="project" value="UniProtKB-EC"/>
</dbReference>
<protein>
    <submittedName>
        <fullName evidence="4">Glucose 1-dehydrogenase</fullName>
        <ecNumber evidence="4">1.1.1.47</ecNumber>
    </submittedName>
</protein>
<dbReference type="SUPFAM" id="SSF51735">
    <property type="entry name" value="NAD(P)-binding Rossmann-fold domains"/>
    <property type="match status" value="1"/>
</dbReference>
<dbReference type="InterPro" id="IPR020904">
    <property type="entry name" value="Sc_DH/Rdtase_CS"/>
</dbReference>
<dbReference type="PANTHER" id="PTHR43180:SF33">
    <property type="entry name" value="15-HYDROXYPROSTAGLANDIN DEHYDROGENASE [NAD(+)]-LIKE"/>
    <property type="match status" value="1"/>
</dbReference>
<gene>
    <name evidence="4" type="ORF">E4O86_00890</name>
</gene>
<dbReference type="InterPro" id="IPR002347">
    <property type="entry name" value="SDR_fam"/>
</dbReference>
<keyword evidence="5" id="KW-1185">Reference proteome</keyword>
<comment type="similarity">
    <text evidence="1">Belongs to the short-chain dehydrogenases/reductases (SDR) family.</text>
</comment>
<dbReference type="FunFam" id="3.40.50.720:FF:000084">
    <property type="entry name" value="Short-chain dehydrogenase reductase"/>
    <property type="match status" value="1"/>
</dbReference>
<dbReference type="EMBL" id="SPKJ01000002">
    <property type="protein sequence ID" value="MYZ46281.1"/>
    <property type="molecule type" value="Genomic_DNA"/>
</dbReference>
<keyword evidence="2 4" id="KW-0560">Oxidoreductase</keyword>